<protein>
    <recommendedName>
        <fullName evidence="2">DUF2958 domain-containing protein</fullName>
    </recommendedName>
</protein>
<reference evidence="1" key="1">
    <citation type="journal article" date="2015" name="Nature">
        <title>Complex archaea that bridge the gap between prokaryotes and eukaryotes.</title>
        <authorList>
            <person name="Spang A."/>
            <person name="Saw J.H."/>
            <person name="Jorgensen S.L."/>
            <person name="Zaremba-Niedzwiedzka K."/>
            <person name="Martijn J."/>
            <person name="Lind A.E."/>
            <person name="van Eijk R."/>
            <person name="Schleper C."/>
            <person name="Guy L."/>
            <person name="Ettema T.J."/>
        </authorList>
    </citation>
    <scope>NUCLEOTIDE SEQUENCE</scope>
</reference>
<evidence type="ECO:0008006" key="2">
    <source>
        <dbReference type="Google" id="ProtNLM"/>
    </source>
</evidence>
<dbReference type="EMBL" id="LAZR01055524">
    <property type="protein sequence ID" value="KKK76176.1"/>
    <property type="molecule type" value="Genomic_DNA"/>
</dbReference>
<gene>
    <name evidence="1" type="ORF">LCGC14_2866300</name>
</gene>
<accession>A0A0F9AVD8</accession>
<dbReference type="InterPro" id="IPR021341">
    <property type="entry name" value="DUF2958"/>
</dbReference>
<dbReference type="Pfam" id="PF11171">
    <property type="entry name" value="DUF2958"/>
    <property type="match status" value="1"/>
</dbReference>
<dbReference type="AlphaFoldDB" id="A0A0F9AVD8"/>
<organism evidence="1">
    <name type="scientific">marine sediment metagenome</name>
    <dbReference type="NCBI Taxonomy" id="412755"/>
    <lineage>
        <taxon>unclassified sequences</taxon>
        <taxon>metagenomes</taxon>
        <taxon>ecological metagenomes</taxon>
    </lineage>
</organism>
<feature type="non-terminal residue" evidence="1">
    <location>
        <position position="1"/>
    </location>
</feature>
<proteinExistence type="predicted"/>
<comment type="caution">
    <text evidence="1">The sequence shown here is derived from an EMBL/GenBank/DDBJ whole genome shotgun (WGS) entry which is preliminary data.</text>
</comment>
<sequence length="279" mass="31098">VTGWMKFTGMKEKVVFDLEGNFHRDIRGAKIRLRGEGKSVDAVHAAKYMEGFSTLQKGKVGDMTAGKPPADYVEYPYFEWYSQDSGRCVIELETEQIELITQPIPACESDPITRKEQAENMAGFLCDLASDLGVPETSAIAVGETVAVERAQKVIANDKIRGMKLLPKEIREQLPLLYSQEDKGGKAVVHLKMFTPDSNWTWLATEGEPVLDDAGSEIDFQFFGLVDGLEKELGYFSLSELESVNGPMGLPIERDLYFQPKTLEEIAPEMFKDVEKGGD</sequence>
<evidence type="ECO:0000313" key="1">
    <source>
        <dbReference type="EMBL" id="KKK76176.1"/>
    </source>
</evidence>
<name>A0A0F9AVD8_9ZZZZ</name>